<accession>A0A409Y9G1</accession>
<feature type="transmembrane region" description="Helical" evidence="2">
    <location>
        <begin position="284"/>
        <end position="303"/>
    </location>
</feature>
<organism evidence="4 5">
    <name type="scientific">Panaeolus cyanescens</name>
    <dbReference type="NCBI Taxonomy" id="181874"/>
    <lineage>
        <taxon>Eukaryota</taxon>
        <taxon>Fungi</taxon>
        <taxon>Dikarya</taxon>
        <taxon>Basidiomycota</taxon>
        <taxon>Agaricomycotina</taxon>
        <taxon>Agaricomycetes</taxon>
        <taxon>Agaricomycetidae</taxon>
        <taxon>Agaricales</taxon>
        <taxon>Agaricineae</taxon>
        <taxon>Galeropsidaceae</taxon>
        <taxon>Panaeolus</taxon>
    </lineage>
</organism>
<evidence type="ECO:0000256" key="2">
    <source>
        <dbReference type="SAM" id="Phobius"/>
    </source>
</evidence>
<dbReference type="GO" id="GO:0009247">
    <property type="term" value="P:glycolipid biosynthetic process"/>
    <property type="evidence" value="ECO:0007669"/>
    <property type="project" value="TreeGrafter"/>
</dbReference>
<dbReference type="GO" id="GO:0005739">
    <property type="term" value="C:mitochondrion"/>
    <property type="evidence" value="ECO:0007669"/>
    <property type="project" value="TreeGrafter"/>
</dbReference>
<dbReference type="InParanoid" id="A0A409Y9G1"/>
<keyword evidence="2" id="KW-1133">Transmembrane helix</keyword>
<dbReference type="InterPro" id="IPR036291">
    <property type="entry name" value="NAD(P)-bd_dom_sf"/>
</dbReference>
<sequence>MSEKVDILVLGATGFTGRLITRYLANHPQKAHFTLALGARTASKLKAVVEEYGLQDSVKLISVDVTNPQDVENAVKQTKVVINTVGPYWSWGTPVVRACVRNSVHYVDLTGETAWVKQIIREFDFFATKTGSIIVPSCGFDSIPSDISAHLANKTLRALQLYPGTSTSSQLMKGGVSGGTLSSMFTIFEKVPIRLLKESSMPFSLSPFIGIIRPEFKAIYKLPILGEKTLVGGPFVMAPTNKHVVQRTWGLLEYGAREKRTKEAELLRYGPDFSYDEFSQTKTVVSALVLTTALIIGFGALVISPIRAILKKVLPQPGEGPSESVMENGFLKLTNITSAASSPDVQAKTVIRGKGDPGYSLTAVMIAESALCFILPPVSEAQNLKPAGQNNMVHALPPLARQGGILTPMVAFGDTLIKRLEDTGKFTFSSSIVGQSKSD</sequence>
<dbReference type="Proteomes" id="UP000284842">
    <property type="component" value="Unassembled WGS sequence"/>
</dbReference>
<reference evidence="4 5" key="1">
    <citation type="journal article" date="2018" name="Evol. Lett.">
        <title>Horizontal gene cluster transfer increased hallucinogenic mushroom diversity.</title>
        <authorList>
            <person name="Reynolds H.T."/>
            <person name="Vijayakumar V."/>
            <person name="Gluck-Thaler E."/>
            <person name="Korotkin H.B."/>
            <person name="Matheny P.B."/>
            <person name="Slot J.C."/>
        </authorList>
    </citation>
    <scope>NUCLEOTIDE SEQUENCE [LARGE SCALE GENOMIC DNA]</scope>
    <source>
        <strain evidence="4 5">2629</strain>
    </source>
</reference>
<comment type="similarity">
    <text evidence="1">Belongs to the saccharopine dehydrogenase family.</text>
</comment>
<dbReference type="Pfam" id="PF03435">
    <property type="entry name" value="Sacchrp_dh_NADP"/>
    <property type="match status" value="1"/>
</dbReference>
<keyword evidence="2" id="KW-0472">Membrane</keyword>
<keyword evidence="5" id="KW-1185">Reference proteome</keyword>
<dbReference type="PANTHER" id="PTHR12286:SF5">
    <property type="entry name" value="SACCHAROPINE DEHYDROGENASE-LIKE OXIDOREDUCTASE"/>
    <property type="match status" value="1"/>
</dbReference>
<protein>
    <recommendedName>
        <fullName evidence="3">Saccharopine dehydrogenase NADP binding domain-containing protein</fullName>
    </recommendedName>
</protein>
<name>A0A409Y9G1_9AGAR</name>
<dbReference type="InterPro" id="IPR005097">
    <property type="entry name" value="Sacchrp_dh_NADP-bd"/>
</dbReference>
<dbReference type="AlphaFoldDB" id="A0A409Y9G1"/>
<dbReference type="SUPFAM" id="SSF51735">
    <property type="entry name" value="NAD(P)-binding Rossmann-fold domains"/>
    <property type="match status" value="1"/>
</dbReference>
<dbReference type="OrthoDB" id="10268090at2759"/>
<evidence type="ECO:0000313" key="5">
    <source>
        <dbReference type="Proteomes" id="UP000284842"/>
    </source>
</evidence>
<keyword evidence="2" id="KW-0812">Transmembrane</keyword>
<dbReference type="GO" id="GO:0005886">
    <property type="term" value="C:plasma membrane"/>
    <property type="evidence" value="ECO:0007669"/>
    <property type="project" value="TreeGrafter"/>
</dbReference>
<feature type="domain" description="Saccharopine dehydrogenase NADP binding" evidence="3">
    <location>
        <begin position="7"/>
        <end position="113"/>
    </location>
</feature>
<evidence type="ECO:0000313" key="4">
    <source>
        <dbReference type="EMBL" id="PPQ99762.1"/>
    </source>
</evidence>
<evidence type="ECO:0000259" key="3">
    <source>
        <dbReference type="Pfam" id="PF03435"/>
    </source>
</evidence>
<dbReference type="GO" id="GO:0005811">
    <property type="term" value="C:lipid droplet"/>
    <property type="evidence" value="ECO:0007669"/>
    <property type="project" value="TreeGrafter"/>
</dbReference>
<dbReference type="EMBL" id="NHTK01001347">
    <property type="protein sequence ID" value="PPQ99762.1"/>
    <property type="molecule type" value="Genomic_DNA"/>
</dbReference>
<dbReference type="PANTHER" id="PTHR12286">
    <property type="entry name" value="SACCHAROPINE DEHYDROGENASE-LIKE OXIDOREDUCTASE"/>
    <property type="match status" value="1"/>
</dbReference>
<dbReference type="Gene3D" id="3.40.50.720">
    <property type="entry name" value="NAD(P)-binding Rossmann-like Domain"/>
    <property type="match status" value="1"/>
</dbReference>
<evidence type="ECO:0000256" key="1">
    <source>
        <dbReference type="ARBA" id="ARBA00038048"/>
    </source>
</evidence>
<dbReference type="InterPro" id="IPR051276">
    <property type="entry name" value="Saccharopine_DH-like_oxidrdct"/>
</dbReference>
<gene>
    <name evidence="4" type="ORF">CVT24_009665</name>
</gene>
<comment type="caution">
    <text evidence="4">The sequence shown here is derived from an EMBL/GenBank/DDBJ whole genome shotgun (WGS) entry which is preliminary data.</text>
</comment>
<proteinExistence type="inferred from homology"/>